<evidence type="ECO:0000259" key="2">
    <source>
        <dbReference type="PROSITE" id="PS50966"/>
    </source>
</evidence>
<dbReference type="EMBL" id="REGN01005238">
    <property type="protein sequence ID" value="RNA14213.1"/>
    <property type="molecule type" value="Genomic_DNA"/>
</dbReference>
<dbReference type="GO" id="GO:0008270">
    <property type="term" value="F:zinc ion binding"/>
    <property type="evidence" value="ECO:0007669"/>
    <property type="project" value="UniProtKB-KW"/>
</dbReference>
<evidence type="ECO:0000256" key="1">
    <source>
        <dbReference type="PROSITE-ProRule" id="PRU00325"/>
    </source>
</evidence>
<name>A0A3M7QSG3_BRAPC</name>
<feature type="domain" description="SWIM-type" evidence="2">
    <location>
        <begin position="81"/>
        <end position="118"/>
    </location>
</feature>
<accession>A0A3M7QSG3</accession>
<comment type="caution">
    <text evidence="3">The sequence shown here is derived from an EMBL/GenBank/DDBJ whole genome shotgun (WGS) entry which is preliminary data.</text>
</comment>
<dbReference type="Proteomes" id="UP000276133">
    <property type="component" value="Unassembled WGS sequence"/>
</dbReference>
<evidence type="ECO:0000313" key="3">
    <source>
        <dbReference type="EMBL" id="RNA14213.1"/>
    </source>
</evidence>
<keyword evidence="1" id="KW-0862">Zinc</keyword>
<keyword evidence="1" id="KW-0863">Zinc-finger</keyword>
<keyword evidence="4" id="KW-1185">Reference proteome</keyword>
<gene>
    <name evidence="3" type="ORF">BpHYR1_004309</name>
</gene>
<protein>
    <recommendedName>
        <fullName evidence="2">SWIM-type domain-containing protein</fullName>
    </recommendedName>
</protein>
<evidence type="ECO:0000313" key="4">
    <source>
        <dbReference type="Proteomes" id="UP000276133"/>
    </source>
</evidence>
<sequence length="145" mass="16932">MLQIDVSNILDEHWCDVIDDTNDKPIANYVDDEGFYLMSRVKGVDFEKFLECLECDKGCLADCDSFKDMTFDTFSELNNSIRIVRTNPDNWKFSKCTCYDYFKTWMCKHILVIAIANNQIFIPEKYFDSEIGSKPKPGKKKKAKH</sequence>
<dbReference type="InterPro" id="IPR007527">
    <property type="entry name" value="Znf_SWIM"/>
</dbReference>
<organism evidence="3 4">
    <name type="scientific">Brachionus plicatilis</name>
    <name type="common">Marine rotifer</name>
    <name type="synonym">Brachionus muelleri</name>
    <dbReference type="NCBI Taxonomy" id="10195"/>
    <lineage>
        <taxon>Eukaryota</taxon>
        <taxon>Metazoa</taxon>
        <taxon>Spiralia</taxon>
        <taxon>Gnathifera</taxon>
        <taxon>Rotifera</taxon>
        <taxon>Eurotatoria</taxon>
        <taxon>Monogononta</taxon>
        <taxon>Pseudotrocha</taxon>
        <taxon>Ploima</taxon>
        <taxon>Brachionidae</taxon>
        <taxon>Brachionus</taxon>
    </lineage>
</organism>
<reference evidence="3 4" key="1">
    <citation type="journal article" date="2018" name="Sci. Rep.">
        <title>Genomic signatures of local adaptation to the degree of environmental predictability in rotifers.</title>
        <authorList>
            <person name="Franch-Gras L."/>
            <person name="Hahn C."/>
            <person name="Garcia-Roger E.M."/>
            <person name="Carmona M.J."/>
            <person name="Serra M."/>
            <person name="Gomez A."/>
        </authorList>
    </citation>
    <scope>NUCLEOTIDE SEQUENCE [LARGE SCALE GENOMIC DNA]</scope>
    <source>
        <strain evidence="3">HYR1</strain>
    </source>
</reference>
<dbReference type="AlphaFoldDB" id="A0A3M7QSG3"/>
<dbReference type="PROSITE" id="PS50966">
    <property type="entry name" value="ZF_SWIM"/>
    <property type="match status" value="1"/>
</dbReference>
<keyword evidence="1" id="KW-0479">Metal-binding</keyword>
<proteinExistence type="predicted"/>
<dbReference type="OrthoDB" id="10169760at2759"/>